<evidence type="ECO:0000256" key="2">
    <source>
        <dbReference type="ARBA" id="ARBA00061115"/>
    </source>
</evidence>
<evidence type="ECO:0000313" key="8">
    <source>
        <dbReference type="Proteomes" id="UP000199032"/>
    </source>
</evidence>
<protein>
    <recommendedName>
        <fullName evidence="4">Nucleoside triphosphate pyrophosphohydrolase</fullName>
        <ecNumber evidence="3">3.6.1.8</ecNumber>
    </recommendedName>
</protein>
<dbReference type="InterPro" id="IPR011551">
    <property type="entry name" value="NTP_PyrPHydrolase_MazG"/>
</dbReference>
<name>A0A0S4LLR5_9BACT</name>
<dbReference type="Proteomes" id="UP000199032">
    <property type="component" value="Unassembled WGS sequence"/>
</dbReference>
<dbReference type="GO" id="GO:0047693">
    <property type="term" value="F:ATP diphosphatase activity"/>
    <property type="evidence" value="ECO:0007669"/>
    <property type="project" value="UniProtKB-EC"/>
</dbReference>
<dbReference type="OrthoDB" id="9808939at2"/>
<dbReference type="InterPro" id="IPR004518">
    <property type="entry name" value="MazG-like_dom"/>
</dbReference>
<dbReference type="NCBIfam" id="NF007113">
    <property type="entry name" value="PRK09562.1"/>
    <property type="match status" value="1"/>
</dbReference>
<dbReference type="Pfam" id="PF03819">
    <property type="entry name" value="MazG"/>
    <property type="match status" value="2"/>
</dbReference>
<dbReference type="GO" id="GO:0046047">
    <property type="term" value="P:TTP catabolic process"/>
    <property type="evidence" value="ECO:0007669"/>
    <property type="project" value="TreeGrafter"/>
</dbReference>
<reference evidence="7 8" key="1">
    <citation type="submission" date="2015-10" db="EMBL/GenBank/DDBJ databases">
        <authorList>
            <person name="Gilbert D.G."/>
        </authorList>
    </citation>
    <scope>NUCLEOTIDE SEQUENCE [LARGE SCALE GENOMIC DNA]</scope>
    <source>
        <strain evidence="7">COMA1</strain>
    </source>
</reference>
<evidence type="ECO:0000256" key="1">
    <source>
        <dbReference type="ARBA" id="ARBA00052141"/>
    </source>
</evidence>
<evidence type="ECO:0000256" key="4">
    <source>
        <dbReference type="ARBA" id="ARBA00074799"/>
    </source>
</evidence>
<dbReference type="Gene3D" id="1.10.287.1080">
    <property type="entry name" value="MazG-like"/>
    <property type="match status" value="2"/>
</dbReference>
<dbReference type="CDD" id="cd11529">
    <property type="entry name" value="NTP-PPase_MazG_Cterm"/>
    <property type="match status" value="1"/>
</dbReference>
<sequence>MSERFTKVVEVMAALRAVNGCPWDRKQTHESLKPYLLEETYEVLETIDQRDAQKLKEELGDVLLQVLFHSQIAAEAESFTVEDVLETLATKLIRRHPHVFGTSDQVTDVTSSEQVLSQWEQIKQAEREAAGTKQSALDGVPKTLPALLRAYQVQARAARVGFDWPHNSTGLQQVFAKITEEVEELREALAHAQQQTKPDAALRHATGTDQIEAELGDILFSLVNLARFIKVNPEEALRRATNRFVDRFQLVEAGAAQQGRPLTEMTLADMDELWEEAKRRLHGAQPGSPQQHGEHKP</sequence>
<accession>A0A0S4LLR5</accession>
<dbReference type="GO" id="GO:0006950">
    <property type="term" value="P:response to stress"/>
    <property type="evidence" value="ECO:0007669"/>
    <property type="project" value="UniProtKB-ARBA"/>
</dbReference>
<feature type="region of interest" description="Disordered" evidence="5">
    <location>
        <begin position="275"/>
        <end position="297"/>
    </location>
</feature>
<organism evidence="7 8">
    <name type="scientific">Candidatus Nitrospira nitrosa</name>
    <dbReference type="NCBI Taxonomy" id="1742972"/>
    <lineage>
        <taxon>Bacteria</taxon>
        <taxon>Pseudomonadati</taxon>
        <taxon>Nitrospirota</taxon>
        <taxon>Nitrospiria</taxon>
        <taxon>Nitrospirales</taxon>
        <taxon>Nitrospiraceae</taxon>
        <taxon>Nitrospira</taxon>
    </lineage>
</organism>
<dbReference type="PANTHER" id="PTHR30522:SF0">
    <property type="entry name" value="NUCLEOSIDE TRIPHOSPHATE PYROPHOSPHOHYDROLASE"/>
    <property type="match status" value="1"/>
</dbReference>
<comment type="similarity">
    <text evidence="2">Belongs to the nucleoside triphosphate pyrophosphohydrolase family.</text>
</comment>
<dbReference type="AlphaFoldDB" id="A0A0S4LLR5"/>
<keyword evidence="8" id="KW-1185">Reference proteome</keyword>
<dbReference type="GO" id="GO:0046052">
    <property type="term" value="P:UTP catabolic process"/>
    <property type="evidence" value="ECO:0007669"/>
    <property type="project" value="TreeGrafter"/>
</dbReference>
<evidence type="ECO:0000259" key="6">
    <source>
        <dbReference type="Pfam" id="PF03819"/>
    </source>
</evidence>
<dbReference type="GO" id="GO:0046061">
    <property type="term" value="P:dATP catabolic process"/>
    <property type="evidence" value="ECO:0007669"/>
    <property type="project" value="TreeGrafter"/>
</dbReference>
<dbReference type="STRING" id="1742972.COMA1_40067"/>
<dbReference type="SUPFAM" id="SSF101386">
    <property type="entry name" value="all-alpha NTP pyrophosphatases"/>
    <property type="match status" value="2"/>
</dbReference>
<keyword evidence="7" id="KW-0378">Hydrolase</keyword>
<dbReference type="InterPro" id="IPR048011">
    <property type="entry name" value="NTP-PPase_MazG-like_C"/>
</dbReference>
<dbReference type="InterPro" id="IPR048015">
    <property type="entry name" value="NTP-PPase_MazG-like_N"/>
</dbReference>
<dbReference type="NCBIfam" id="TIGR00444">
    <property type="entry name" value="mazG"/>
    <property type="match status" value="1"/>
</dbReference>
<gene>
    <name evidence="7" type="primary">mazG</name>
    <name evidence="7" type="ORF">COMA1_40067</name>
</gene>
<dbReference type="FunFam" id="1.10.287.1080:FF:000001">
    <property type="entry name" value="Nucleoside triphosphate pyrophosphohydrolase"/>
    <property type="match status" value="1"/>
</dbReference>
<dbReference type="EC" id="3.6.1.8" evidence="3"/>
<evidence type="ECO:0000256" key="3">
    <source>
        <dbReference type="ARBA" id="ARBA00066372"/>
    </source>
</evidence>
<dbReference type="PANTHER" id="PTHR30522">
    <property type="entry name" value="NUCLEOSIDE TRIPHOSPHATE PYROPHOSPHOHYDROLASE"/>
    <property type="match status" value="1"/>
</dbReference>
<comment type="catalytic activity">
    <reaction evidence="1">
        <text>ATP + H2O = AMP + diphosphate + H(+)</text>
        <dbReference type="Rhea" id="RHEA:14245"/>
        <dbReference type="ChEBI" id="CHEBI:15377"/>
        <dbReference type="ChEBI" id="CHEBI:15378"/>
        <dbReference type="ChEBI" id="CHEBI:30616"/>
        <dbReference type="ChEBI" id="CHEBI:33019"/>
        <dbReference type="ChEBI" id="CHEBI:456215"/>
        <dbReference type="EC" id="3.6.1.8"/>
    </reaction>
</comment>
<dbReference type="GO" id="GO:0046081">
    <property type="term" value="P:dUTP catabolic process"/>
    <property type="evidence" value="ECO:0007669"/>
    <property type="project" value="TreeGrafter"/>
</dbReference>
<dbReference type="GO" id="GO:0006203">
    <property type="term" value="P:dGTP catabolic process"/>
    <property type="evidence" value="ECO:0007669"/>
    <property type="project" value="TreeGrafter"/>
</dbReference>
<dbReference type="RefSeq" id="WP_090749935.1">
    <property type="nucleotide sequence ID" value="NZ_CZQA01000010.1"/>
</dbReference>
<dbReference type="EMBL" id="CZQA01000010">
    <property type="protein sequence ID" value="CUS37464.1"/>
    <property type="molecule type" value="Genomic_DNA"/>
</dbReference>
<dbReference type="FunFam" id="1.10.287.1080:FF:000003">
    <property type="entry name" value="Nucleoside triphosphate pyrophosphohydrolase"/>
    <property type="match status" value="1"/>
</dbReference>
<feature type="domain" description="NTP pyrophosphohydrolase MazG-like" evidence="6">
    <location>
        <begin position="173"/>
        <end position="247"/>
    </location>
</feature>
<dbReference type="GO" id="GO:0046076">
    <property type="term" value="P:dTTP catabolic process"/>
    <property type="evidence" value="ECO:0007669"/>
    <property type="project" value="TreeGrafter"/>
</dbReference>
<dbReference type="CDD" id="cd11528">
    <property type="entry name" value="NTP-PPase_MazG_Nterm"/>
    <property type="match status" value="1"/>
</dbReference>
<evidence type="ECO:0000256" key="5">
    <source>
        <dbReference type="SAM" id="MobiDB-lite"/>
    </source>
</evidence>
<proteinExistence type="inferred from homology"/>
<evidence type="ECO:0000313" key="7">
    <source>
        <dbReference type="EMBL" id="CUS37464.1"/>
    </source>
</evidence>
<feature type="domain" description="NTP pyrophosphohydrolase MazG-like" evidence="6">
    <location>
        <begin position="27"/>
        <end position="100"/>
    </location>
</feature>